<reference evidence="2 3" key="1">
    <citation type="journal article" date="2006" name="Science">
        <title>Phytophthora genome sequences uncover evolutionary origins and mechanisms of pathogenesis.</title>
        <authorList>
            <person name="Tyler B.M."/>
            <person name="Tripathy S."/>
            <person name="Zhang X."/>
            <person name="Dehal P."/>
            <person name="Jiang R.H."/>
            <person name="Aerts A."/>
            <person name="Arredondo F.D."/>
            <person name="Baxter L."/>
            <person name="Bensasson D."/>
            <person name="Beynon J.L."/>
            <person name="Chapman J."/>
            <person name="Damasceno C.M."/>
            <person name="Dorrance A.E."/>
            <person name="Dou D."/>
            <person name="Dickerman A.W."/>
            <person name="Dubchak I.L."/>
            <person name="Garbelotto M."/>
            <person name="Gijzen M."/>
            <person name="Gordon S.G."/>
            <person name="Govers F."/>
            <person name="Grunwald N.J."/>
            <person name="Huang W."/>
            <person name="Ivors K.L."/>
            <person name="Jones R.W."/>
            <person name="Kamoun S."/>
            <person name="Krampis K."/>
            <person name="Lamour K.H."/>
            <person name="Lee M.K."/>
            <person name="McDonald W.H."/>
            <person name="Medina M."/>
            <person name="Meijer H.J."/>
            <person name="Nordberg E.K."/>
            <person name="Maclean D.J."/>
            <person name="Ospina-Giraldo M.D."/>
            <person name="Morris P.F."/>
            <person name="Phuntumart V."/>
            <person name="Putnam N.H."/>
            <person name="Rash S."/>
            <person name="Rose J.K."/>
            <person name="Sakihama Y."/>
            <person name="Salamov A.A."/>
            <person name="Savidor A."/>
            <person name="Scheuring C.F."/>
            <person name="Smith B.M."/>
            <person name="Sobral B.W."/>
            <person name="Terry A."/>
            <person name="Torto-Alalibo T.A."/>
            <person name="Win J."/>
            <person name="Xu Z."/>
            <person name="Zhang H."/>
            <person name="Grigoriev I.V."/>
            <person name="Rokhsar D.S."/>
            <person name="Boore J.L."/>
        </authorList>
    </citation>
    <scope>NUCLEOTIDE SEQUENCE [LARGE SCALE GENOMIC DNA]</scope>
    <source>
        <strain evidence="2 3">P6497</strain>
    </source>
</reference>
<dbReference type="InParanoid" id="G4ZMJ8"/>
<dbReference type="KEGG" id="psoj:PHYSODRAFT_504760"/>
<name>G4ZMJ8_PHYSP</name>
<dbReference type="GeneID" id="20658392"/>
<evidence type="ECO:0000313" key="2">
    <source>
        <dbReference type="EMBL" id="EGZ15345.1"/>
    </source>
</evidence>
<feature type="non-terminal residue" evidence="2">
    <location>
        <position position="1"/>
    </location>
</feature>
<sequence>DGHTQRRLRTREHAIDDEEERVLDVKSALSKFAGKMSKHPKNEEEVFQRFVQLGLLNEKSNLFESPLFQNWASSVAKGFKTNSTGAERAIAAALMRVRSDNDANLTTMFIGAEKSADTKDLAVKLEQAHMSDWLRNERSADEVFKLLKLDDDVDNVLSNPLLGSWMAYVEKLDGDPYMLLLEKLKTSELTNTANKLVMMLKEAKENPVTRAVATKLEAAQLDKWQKEGETAASVFKLLDLDQHKFLFLDYSDVRAWVTYVMKLDPLKSDDTILSVLTSHHSEPNLCHKHGAMPPTWQQSLKQSFSTSGSSRRKRRMTSSTSR</sequence>
<dbReference type="RefSeq" id="XP_009529094.1">
    <property type="nucleotide sequence ID" value="XM_009530799.1"/>
</dbReference>
<evidence type="ECO:0000313" key="3">
    <source>
        <dbReference type="Proteomes" id="UP000002640"/>
    </source>
</evidence>
<organism evidence="2 3">
    <name type="scientific">Phytophthora sojae (strain P6497)</name>
    <name type="common">Soybean stem and root rot agent</name>
    <name type="synonym">Phytophthora megasperma f. sp. glycines</name>
    <dbReference type="NCBI Taxonomy" id="1094619"/>
    <lineage>
        <taxon>Eukaryota</taxon>
        <taxon>Sar</taxon>
        <taxon>Stramenopiles</taxon>
        <taxon>Oomycota</taxon>
        <taxon>Peronosporomycetes</taxon>
        <taxon>Peronosporales</taxon>
        <taxon>Peronosporaceae</taxon>
        <taxon>Phytophthora</taxon>
    </lineage>
</organism>
<protein>
    <recommendedName>
        <fullName evidence="4">RXLR phytopathogen effector protein WY-domain domain-containing protein</fullName>
    </recommendedName>
</protein>
<dbReference type="SMR" id="G4ZMJ8"/>
<keyword evidence="3" id="KW-1185">Reference proteome</keyword>
<gene>
    <name evidence="2" type="ORF">PHYSODRAFT_504760</name>
</gene>
<dbReference type="AlphaFoldDB" id="G4ZMJ8"/>
<proteinExistence type="predicted"/>
<evidence type="ECO:0000256" key="1">
    <source>
        <dbReference type="SAM" id="MobiDB-lite"/>
    </source>
</evidence>
<dbReference type="EMBL" id="JH159155">
    <property type="protein sequence ID" value="EGZ15345.1"/>
    <property type="molecule type" value="Genomic_DNA"/>
</dbReference>
<accession>G4ZMJ8</accession>
<feature type="region of interest" description="Disordered" evidence="1">
    <location>
        <begin position="284"/>
        <end position="322"/>
    </location>
</feature>
<dbReference type="Proteomes" id="UP000002640">
    <property type="component" value="Unassembled WGS sequence"/>
</dbReference>
<evidence type="ECO:0008006" key="4">
    <source>
        <dbReference type="Google" id="ProtNLM"/>
    </source>
</evidence>